<dbReference type="SUPFAM" id="SSF141259">
    <property type="entry name" value="CarD-like"/>
    <property type="match status" value="1"/>
</dbReference>
<dbReference type="Gene3D" id="2.40.10.170">
    <property type="match status" value="1"/>
</dbReference>
<evidence type="ECO:0000313" key="3">
    <source>
        <dbReference type="Proteomes" id="UP000005801"/>
    </source>
</evidence>
<dbReference type="AlphaFoldDB" id="A6G5E6"/>
<accession>A6G5E6</accession>
<dbReference type="Proteomes" id="UP000005801">
    <property type="component" value="Unassembled WGS sequence"/>
</dbReference>
<dbReference type="Gene3D" id="1.20.58.1290">
    <property type="entry name" value="CarD-like, C-terminal domain"/>
    <property type="match status" value="1"/>
</dbReference>
<dbReference type="GO" id="GO:0009303">
    <property type="term" value="P:rRNA transcription"/>
    <property type="evidence" value="ECO:0007669"/>
    <property type="project" value="TreeGrafter"/>
</dbReference>
<protein>
    <submittedName>
        <fullName evidence="2">Transcriptional regulator, CarD family protein</fullName>
    </submittedName>
</protein>
<dbReference type="STRING" id="391625.PPSIR1_03433"/>
<proteinExistence type="predicted"/>
<evidence type="ECO:0000313" key="2">
    <source>
        <dbReference type="EMBL" id="EDM78889.1"/>
    </source>
</evidence>
<gene>
    <name evidence="2" type="ORF">PPSIR1_03433</name>
</gene>
<reference evidence="2 3" key="1">
    <citation type="submission" date="2007-06" db="EMBL/GenBank/DDBJ databases">
        <authorList>
            <person name="Shimkets L."/>
            <person name="Ferriera S."/>
            <person name="Johnson J."/>
            <person name="Kravitz S."/>
            <person name="Beeson K."/>
            <person name="Sutton G."/>
            <person name="Rogers Y.-H."/>
            <person name="Friedman R."/>
            <person name="Frazier M."/>
            <person name="Venter J.C."/>
        </authorList>
    </citation>
    <scope>NUCLEOTIDE SEQUENCE [LARGE SCALE GENOMIC DNA]</scope>
    <source>
        <strain evidence="2 3">SIR-1</strain>
    </source>
</reference>
<dbReference type="InterPro" id="IPR003711">
    <property type="entry name" value="CarD-like/TRCF_RID"/>
</dbReference>
<dbReference type="Pfam" id="PF02559">
    <property type="entry name" value="CarD_TRCF_RID"/>
    <property type="match status" value="1"/>
</dbReference>
<name>A6G5E6_9BACT</name>
<dbReference type="PANTHER" id="PTHR38447">
    <property type="entry name" value="TRANSCRIPTION FACTOR YDEB-RELATED"/>
    <property type="match status" value="1"/>
</dbReference>
<dbReference type="InterPro" id="IPR036101">
    <property type="entry name" value="CarD-like/TRCF_RID_sf"/>
</dbReference>
<dbReference type="InterPro" id="IPR048792">
    <property type="entry name" value="CarD_C"/>
</dbReference>
<dbReference type="InterPro" id="IPR052531">
    <property type="entry name" value="CarD-like_regulator"/>
</dbReference>
<dbReference type="Pfam" id="PF21095">
    <property type="entry name" value="CarD_C"/>
    <property type="match status" value="1"/>
</dbReference>
<dbReference type="eggNOG" id="COG1329">
    <property type="taxonomic scope" value="Bacteria"/>
</dbReference>
<sequence length="165" mass="18437">MIAAQRFDIGSTAVYPAHGVADIIGVETKTVGGHDLSFYQLQVRGSGLKIIVPVNKANENGMRPLAGPDAIDRTFQILRDHDVPIDRQTWNRRYRNFMDKIRAGAIEGVAEVYRDLALLRSQKTLSHGEREMLRTARDLLVGELAVARETSESEVAEELDSMFKN</sequence>
<dbReference type="RefSeq" id="WP_006971945.1">
    <property type="nucleotide sequence ID" value="NZ_ABCS01000025.1"/>
</dbReference>
<dbReference type="PANTHER" id="PTHR38447:SF1">
    <property type="entry name" value="RNA POLYMERASE-BINDING TRANSCRIPTION FACTOR CARD"/>
    <property type="match status" value="1"/>
</dbReference>
<keyword evidence="3" id="KW-1185">Reference proteome</keyword>
<comment type="caution">
    <text evidence="2">The sequence shown here is derived from an EMBL/GenBank/DDBJ whole genome shotgun (WGS) entry which is preliminary data.</text>
</comment>
<dbReference type="SMART" id="SM01058">
    <property type="entry name" value="CarD_TRCF"/>
    <property type="match status" value="1"/>
</dbReference>
<dbReference type="EMBL" id="ABCS01000025">
    <property type="protein sequence ID" value="EDM78889.1"/>
    <property type="molecule type" value="Genomic_DNA"/>
</dbReference>
<feature type="domain" description="CarD-like/TRCF RNAP-interacting" evidence="1">
    <location>
        <begin position="6"/>
        <end position="117"/>
    </location>
</feature>
<organism evidence="2 3">
    <name type="scientific">Plesiocystis pacifica SIR-1</name>
    <dbReference type="NCBI Taxonomy" id="391625"/>
    <lineage>
        <taxon>Bacteria</taxon>
        <taxon>Pseudomonadati</taxon>
        <taxon>Myxococcota</taxon>
        <taxon>Polyangia</taxon>
        <taxon>Nannocystales</taxon>
        <taxon>Nannocystaceae</taxon>
        <taxon>Plesiocystis</taxon>
    </lineage>
</organism>
<evidence type="ECO:0000259" key="1">
    <source>
        <dbReference type="SMART" id="SM01058"/>
    </source>
</evidence>
<dbReference type="InterPro" id="IPR042215">
    <property type="entry name" value="CarD-like_C"/>
</dbReference>
<dbReference type="OrthoDB" id="9786074at2"/>